<evidence type="ECO:0000313" key="2">
    <source>
        <dbReference type="Proteomes" id="UP000288805"/>
    </source>
</evidence>
<gene>
    <name evidence="1" type="ORF">CK203_041477</name>
</gene>
<accession>A0A438HNI5</accession>
<dbReference type="AlphaFoldDB" id="A0A438HNI5"/>
<sequence>MDLSRAGLKRYETRRPPTTPEEAIIKQPMVTASPIEGNSDCRARPFHSELYFDLEVIRQQQELGIHLDCSRDTLQRFYIFHTSQWIQQIFGSVSCTSAGHGPHLIQGTIVDSVLLRKELPPGMLLVDVLLWSNLFPLQHLVRRRGAILDFISDIRGLLFQATSLDYGSLFHFEEKVHRKKLQRADTIPLLFPRLLCHILEYMGYPTKPYLERRHHCRERFTLDKWTQLAGYSHL</sequence>
<proteinExistence type="predicted"/>
<dbReference type="Proteomes" id="UP000288805">
    <property type="component" value="Unassembled WGS sequence"/>
</dbReference>
<comment type="caution">
    <text evidence="1">The sequence shown here is derived from an EMBL/GenBank/DDBJ whole genome shotgun (WGS) entry which is preliminary data.</text>
</comment>
<dbReference type="EMBL" id="QGNW01000198">
    <property type="protein sequence ID" value="RVW85969.1"/>
    <property type="molecule type" value="Genomic_DNA"/>
</dbReference>
<evidence type="ECO:0000313" key="1">
    <source>
        <dbReference type="EMBL" id="RVW85969.1"/>
    </source>
</evidence>
<name>A0A438HNI5_VITVI</name>
<reference evidence="1 2" key="1">
    <citation type="journal article" date="2018" name="PLoS Genet.">
        <title>Population sequencing reveals clonal diversity and ancestral inbreeding in the grapevine cultivar Chardonnay.</title>
        <authorList>
            <person name="Roach M.J."/>
            <person name="Johnson D.L."/>
            <person name="Bohlmann J."/>
            <person name="van Vuuren H.J."/>
            <person name="Jones S.J."/>
            <person name="Pretorius I.S."/>
            <person name="Schmidt S.A."/>
            <person name="Borneman A.R."/>
        </authorList>
    </citation>
    <scope>NUCLEOTIDE SEQUENCE [LARGE SCALE GENOMIC DNA]</scope>
    <source>
        <strain evidence="2">cv. Chardonnay</strain>
        <tissue evidence="1">Leaf</tissue>
    </source>
</reference>
<protein>
    <submittedName>
        <fullName evidence="1">Uncharacterized protein</fullName>
    </submittedName>
</protein>
<organism evidence="1 2">
    <name type="scientific">Vitis vinifera</name>
    <name type="common">Grape</name>
    <dbReference type="NCBI Taxonomy" id="29760"/>
    <lineage>
        <taxon>Eukaryota</taxon>
        <taxon>Viridiplantae</taxon>
        <taxon>Streptophyta</taxon>
        <taxon>Embryophyta</taxon>
        <taxon>Tracheophyta</taxon>
        <taxon>Spermatophyta</taxon>
        <taxon>Magnoliopsida</taxon>
        <taxon>eudicotyledons</taxon>
        <taxon>Gunneridae</taxon>
        <taxon>Pentapetalae</taxon>
        <taxon>rosids</taxon>
        <taxon>Vitales</taxon>
        <taxon>Vitaceae</taxon>
        <taxon>Viteae</taxon>
        <taxon>Vitis</taxon>
    </lineage>
</organism>